<organism evidence="11 12">
    <name type="scientific">Sphingobacterium phlebotomi</name>
    <dbReference type="NCBI Taxonomy" id="2605433"/>
    <lineage>
        <taxon>Bacteria</taxon>
        <taxon>Pseudomonadati</taxon>
        <taxon>Bacteroidota</taxon>
        <taxon>Sphingobacteriia</taxon>
        <taxon>Sphingobacteriales</taxon>
        <taxon>Sphingobacteriaceae</taxon>
        <taxon>Sphingobacterium</taxon>
    </lineage>
</organism>
<evidence type="ECO:0000256" key="6">
    <source>
        <dbReference type="ARBA" id="ARBA00023136"/>
    </source>
</evidence>
<evidence type="ECO:0000256" key="4">
    <source>
        <dbReference type="ARBA" id="ARBA00022989"/>
    </source>
</evidence>
<keyword evidence="12" id="KW-1185">Reference proteome</keyword>
<dbReference type="PANTHER" id="PTHR43427:SF6">
    <property type="entry name" value="CHLORIDE CHANNEL PROTEIN CLC-E"/>
    <property type="match status" value="1"/>
</dbReference>
<keyword evidence="5" id="KW-0406">Ion transport</keyword>
<feature type="transmembrane region" description="Helical" evidence="10">
    <location>
        <begin position="256"/>
        <end position="276"/>
    </location>
</feature>
<proteinExistence type="predicted"/>
<feature type="transmembrane region" description="Helical" evidence="10">
    <location>
        <begin position="324"/>
        <end position="343"/>
    </location>
</feature>
<evidence type="ECO:0000256" key="2">
    <source>
        <dbReference type="ARBA" id="ARBA00022448"/>
    </source>
</evidence>
<feature type="transmembrane region" description="Helical" evidence="10">
    <location>
        <begin position="376"/>
        <end position="400"/>
    </location>
</feature>
<dbReference type="CDD" id="cd00400">
    <property type="entry name" value="Voltage_gated_ClC"/>
    <property type="match status" value="1"/>
</dbReference>
<name>A0A5D4GZR2_9SPHI</name>
<evidence type="ECO:0000256" key="3">
    <source>
        <dbReference type="ARBA" id="ARBA00022692"/>
    </source>
</evidence>
<dbReference type="GO" id="GO:0034707">
    <property type="term" value="C:chloride channel complex"/>
    <property type="evidence" value="ECO:0007669"/>
    <property type="project" value="UniProtKB-KW"/>
</dbReference>
<accession>A0A5D4GZR2</accession>
<keyword evidence="3 10" id="KW-0812">Transmembrane</keyword>
<dbReference type="PRINTS" id="PR00762">
    <property type="entry name" value="CLCHANNEL"/>
</dbReference>
<keyword evidence="7" id="KW-0869">Chloride channel</keyword>
<keyword evidence="4 10" id="KW-1133">Transmembrane helix</keyword>
<dbReference type="InterPro" id="IPR001807">
    <property type="entry name" value="ClC"/>
</dbReference>
<evidence type="ECO:0000256" key="9">
    <source>
        <dbReference type="ARBA" id="ARBA00023303"/>
    </source>
</evidence>
<dbReference type="Gene3D" id="1.10.3080.10">
    <property type="entry name" value="Clc chloride channel"/>
    <property type="match status" value="1"/>
</dbReference>
<protein>
    <submittedName>
        <fullName evidence="11">Chloride channel protein</fullName>
    </submittedName>
</protein>
<keyword evidence="9" id="KW-0407">Ion channel</keyword>
<feature type="transmembrane region" description="Helical" evidence="10">
    <location>
        <begin position="296"/>
        <end position="318"/>
    </location>
</feature>
<gene>
    <name evidence="11" type="ORF">FXV77_16025</name>
</gene>
<dbReference type="Pfam" id="PF00654">
    <property type="entry name" value="Voltage_CLC"/>
    <property type="match status" value="1"/>
</dbReference>
<feature type="transmembrane region" description="Helical" evidence="10">
    <location>
        <begin position="149"/>
        <end position="172"/>
    </location>
</feature>
<keyword evidence="8" id="KW-0868">Chloride</keyword>
<sequence>MDRNKIIKQHYWKLAIVSIGIALVCCLLAYTLKHATEWLEVHMFEWVFDTNTWLFLLFPSIGITAIYFLRKWLFHKRKNKGLTEIFKTLDDRKDHLPLFKIPSHYINGFLTVVFGGSTGVEVSTVVATASIGNAVYEKGFAAKMYKRELICAGVTAGVAVLFGSPFVGWLFAMEVVARKFNKTLFFACTTAAIIAGIFVYFFDNHPFFTYTIQGWYVVALPFFILLSILCGLLSTYFTLLVTRVKMFFSQINNNFIRVNLGALIVGGMIFCFPLLYGDSYHGLKEVVDTAMIGGELSFGILLFIALLKPLAASLTLGAGGDGGVFAPSIVAGALLGLGFAICCNTVFGTHLIVINFILAGAAATLSASIYAPFTALFLACGLAPNGFELFIPILIVSFVAKYAAQRILPYNAYTYDSFLAKRKVME</sequence>
<keyword evidence="2" id="KW-0813">Transport</keyword>
<dbReference type="SUPFAM" id="SSF81340">
    <property type="entry name" value="Clc chloride channel"/>
    <property type="match status" value="1"/>
</dbReference>
<feature type="transmembrane region" description="Helical" evidence="10">
    <location>
        <begin position="184"/>
        <end position="202"/>
    </location>
</feature>
<dbReference type="InterPro" id="IPR050368">
    <property type="entry name" value="ClC-type_chloride_channel"/>
</dbReference>
<feature type="transmembrane region" description="Helical" evidence="10">
    <location>
        <begin position="12"/>
        <end position="32"/>
    </location>
</feature>
<evidence type="ECO:0000256" key="5">
    <source>
        <dbReference type="ARBA" id="ARBA00023065"/>
    </source>
</evidence>
<evidence type="ECO:0000256" key="10">
    <source>
        <dbReference type="SAM" id="Phobius"/>
    </source>
</evidence>
<evidence type="ECO:0000313" key="12">
    <source>
        <dbReference type="Proteomes" id="UP000322362"/>
    </source>
</evidence>
<reference evidence="11 12" key="1">
    <citation type="submission" date="2019-08" db="EMBL/GenBank/DDBJ databases">
        <title>Phlebobacter frassis gen. nov. sp. nov., a new member of family Sphingobacteriaceae isolated from sand fly rearing media.</title>
        <authorList>
            <person name="Kakumanu M.L."/>
            <person name="Marayati B.F."/>
            <person name="Wada-Katsumata A."/>
            <person name="Wasserberg G."/>
            <person name="Schal C."/>
            <person name="Apperson C.S."/>
            <person name="Ponnusamy L."/>
        </authorList>
    </citation>
    <scope>NUCLEOTIDE SEQUENCE [LARGE SCALE GENOMIC DNA]</scope>
    <source>
        <strain evidence="11 12">SSI9</strain>
    </source>
</reference>
<keyword evidence="6 10" id="KW-0472">Membrane</keyword>
<feature type="transmembrane region" description="Helical" evidence="10">
    <location>
        <begin position="52"/>
        <end position="69"/>
    </location>
</feature>
<feature type="transmembrane region" description="Helical" evidence="10">
    <location>
        <begin position="350"/>
        <end position="370"/>
    </location>
</feature>
<dbReference type="EMBL" id="VTAV01000013">
    <property type="protein sequence ID" value="TYR34126.1"/>
    <property type="molecule type" value="Genomic_DNA"/>
</dbReference>
<feature type="transmembrane region" description="Helical" evidence="10">
    <location>
        <begin position="214"/>
        <end position="236"/>
    </location>
</feature>
<dbReference type="AlphaFoldDB" id="A0A5D4GZR2"/>
<evidence type="ECO:0000256" key="8">
    <source>
        <dbReference type="ARBA" id="ARBA00023214"/>
    </source>
</evidence>
<evidence type="ECO:0000256" key="1">
    <source>
        <dbReference type="ARBA" id="ARBA00004141"/>
    </source>
</evidence>
<evidence type="ECO:0000313" key="11">
    <source>
        <dbReference type="EMBL" id="TYR34126.1"/>
    </source>
</evidence>
<dbReference type="PANTHER" id="PTHR43427">
    <property type="entry name" value="CHLORIDE CHANNEL PROTEIN CLC-E"/>
    <property type="match status" value="1"/>
</dbReference>
<comment type="caution">
    <text evidence="11">The sequence shown here is derived from an EMBL/GenBank/DDBJ whole genome shotgun (WGS) entry which is preliminary data.</text>
</comment>
<dbReference type="GO" id="GO:0005254">
    <property type="term" value="F:chloride channel activity"/>
    <property type="evidence" value="ECO:0007669"/>
    <property type="project" value="UniProtKB-KW"/>
</dbReference>
<dbReference type="Proteomes" id="UP000322362">
    <property type="component" value="Unassembled WGS sequence"/>
</dbReference>
<dbReference type="RefSeq" id="WP_148920253.1">
    <property type="nucleotide sequence ID" value="NZ_VTAV01000013.1"/>
</dbReference>
<comment type="subcellular location">
    <subcellularLocation>
        <location evidence="1">Membrane</location>
        <topology evidence="1">Multi-pass membrane protein</topology>
    </subcellularLocation>
</comment>
<dbReference type="InterPro" id="IPR014743">
    <property type="entry name" value="Cl-channel_core"/>
</dbReference>
<evidence type="ECO:0000256" key="7">
    <source>
        <dbReference type="ARBA" id="ARBA00023173"/>
    </source>
</evidence>